<organism evidence="2 3">
    <name type="scientific">Heliomicrobium gestii</name>
    <name type="common">Heliobacterium gestii</name>
    <dbReference type="NCBI Taxonomy" id="2699"/>
    <lineage>
        <taxon>Bacteria</taxon>
        <taxon>Bacillati</taxon>
        <taxon>Bacillota</taxon>
        <taxon>Clostridia</taxon>
        <taxon>Eubacteriales</taxon>
        <taxon>Heliobacteriaceae</taxon>
        <taxon>Heliomicrobium</taxon>
    </lineage>
</organism>
<reference evidence="2 3" key="1">
    <citation type="submission" date="2020-01" db="EMBL/GenBank/DDBJ databases">
        <title>Whole genome sequence of Heliobacterium gestii DSM 11169.</title>
        <authorList>
            <person name="Kyndt J.A."/>
            <person name="Meyer T.E."/>
        </authorList>
    </citation>
    <scope>NUCLEOTIDE SEQUENCE [LARGE SCALE GENOMIC DNA]</scope>
    <source>
        <strain evidence="2 3">DSM 11169</strain>
    </source>
</reference>
<dbReference type="SUPFAM" id="SSF51726">
    <property type="entry name" value="UROD/MetE-like"/>
    <property type="match status" value="1"/>
</dbReference>
<dbReference type="PANTHER" id="PTHR47099">
    <property type="entry name" value="METHYLCOBAMIDE:COM METHYLTRANSFERASE MTBA"/>
    <property type="match status" value="1"/>
</dbReference>
<comment type="caution">
    <text evidence="2">The sequence shown here is derived from an EMBL/GenBank/DDBJ whole genome shotgun (WGS) entry which is preliminary data.</text>
</comment>
<dbReference type="GO" id="GO:0006779">
    <property type="term" value="P:porphyrin-containing compound biosynthetic process"/>
    <property type="evidence" value="ECO:0007669"/>
    <property type="project" value="InterPro"/>
</dbReference>
<evidence type="ECO:0000313" key="2">
    <source>
        <dbReference type="EMBL" id="MZP41865.1"/>
    </source>
</evidence>
<gene>
    <name evidence="2" type="ORF">GTO89_02310</name>
</gene>
<dbReference type="CDD" id="cd03465">
    <property type="entry name" value="URO-D_like"/>
    <property type="match status" value="1"/>
</dbReference>
<accession>A0A845LBH4</accession>
<proteinExistence type="predicted"/>
<dbReference type="OrthoDB" id="8452307at2"/>
<dbReference type="Pfam" id="PF01208">
    <property type="entry name" value="URO-D"/>
    <property type="match status" value="1"/>
</dbReference>
<dbReference type="EMBL" id="WXEX01000002">
    <property type="protein sequence ID" value="MZP41865.1"/>
    <property type="molecule type" value="Genomic_DNA"/>
</dbReference>
<dbReference type="Gene3D" id="3.20.20.210">
    <property type="match status" value="1"/>
</dbReference>
<name>A0A845LBH4_HELGE</name>
<feature type="domain" description="Uroporphyrinogen decarboxylase (URO-D)" evidence="1">
    <location>
        <begin position="4"/>
        <end position="341"/>
    </location>
</feature>
<dbReference type="InterPro" id="IPR038071">
    <property type="entry name" value="UROD/MetE-like_sf"/>
</dbReference>
<protein>
    <submittedName>
        <fullName evidence="2">Uroporphyrinogen decarboxylase</fullName>
    </submittedName>
</protein>
<dbReference type="Proteomes" id="UP000471031">
    <property type="component" value="Unassembled WGS sequence"/>
</dbReference>
<dbReference type="AlphaFoldDB" id="A0A845LBH4"/>
<dbReference type="RefSeq" id="WP_161260460.1">
    <property type="nucleotide sequence ID" value="NZ_JAFBDC010000002.1"/>
</dbReference>
<dbReference type="InterPro" id="IPR052024">
    <property type="entry name" value="Methanogen_methyltrans"/>
</dbReference>
<dbReference type="PANTHER" id="PTHR47099:SF1">
    <property type="entry name" value="METHYLCOBAMIDE:COM METHYLTRANSFERASE MTBA"/>
    <property type="match status" value="1"/>
</dbReference>
<evidence type="ECO:0000313" key="3">
    <source>
        <dbReference type="Proteomes" id="UP000471031"/>
    </source>
</evidence>
<dbReference type="InterPro" id="IPR000257">
    <property type="entry name" value="Uroporphyrinogen_deCOase"/>
</dbReference>
<sequence length="342" mass="37347">MGTDKEMVLSTIRREPALRPAVALLSGGAWTLRQRGLSLQEAANRPDEVAQIIAETNEVVRSDIVWPGSGYHNLVIQAVGGRIKYRPKGTPDVIELLVNGDETPEKLQKIDLSRIESDDAIQSLWKMTEGVRRRVGDRTLVGSSIWGPFTLAGLVYGVERFMYSLYKDVAAAHAVLEFTTAMAMAYLEGHRKAGAEILSVAEPTASGDMISKKHFTAFALPYITRLMTWIHEQGAAGLLHICGNITDRLSLIPSAGVDVLSVDYKVPLRRVRETVADKIAFAGNVNPVDVIKDGTQEAVADQARRCLAEVGKDASFILMPGCDIPPDTPLENIRRFIASVKG</sequence>
<dbReference type="GO" id="GO:0004853">
    <property type="term" value="F:uroporphyrinogen decarboxylase activity"/>
    <property type="evidence" value="ECO:0007669"/>
    <property type="project" value="InterPro"/>
</dbReference>
<keyword evidence="3" id="KW-1185">Reference proteome</keyword>
<evidence type="ECO:0000259" key="1">
    <source>
        <dbReference type="Pfam" id="PF01208"/>
    </source>
</evidence>